<evidence type="ECO:0000313" key="2">
    <source>
        <dbReference type="EMBL" id="PBK90572.1"/>
    </source>
</evidence>
<keyword evidence="3" id="KW-1185">Reference proteome</keyword>
<keyword evidence="1" id="KW-0812">Transmembrane</keyword>
<protein>
    <submittedName>
        <fullName evidence="2">Uncharacterized protein</fullName>
    </submittedName>
</protein>
<dbReference type="AlphaFoldDB" id="A0A2H3DGI0"/>
<sequence>MISTTLAVVSKGIVLYHNCADGNPENTVLYAPNSSHWAVIYSSAILATLLWCTVLIVYRILSVVVHPRWYICAIEITVESASLYSAMIIVLLVFEARNDTAGMYVEALAIAMRGIVPTMQVGRVASGCGRPDDYWSGSSASESLRFRALSASEQSQDGMSFDGILSVRSRPDLEDGLGNGARARSL</sequence>
<accession>A0A2H3DGI0</accession>
<dbReference type="OrthoDB" id="2958877at2759"/>
<keyword evidence="1" id="KW-0472">Membrane</keyword>
<gene>
    <name evidence="2" type="ORF">ARMGADRAFT_1014631</name>
</gene>
<keyword evidence="1" id="KW-1133">Transmembrane helix</keyword>
<dbReference type="OMA" id="ICAIEIT"/>
<name>A0A2H3DGI0_ARMGA</name>
<proteinExistence type="predicted"/>
<organism evidence="2 3">
    <name type="scientific">Armillaria gallica</name>
    <name type="common">Bulbous honey fungus</name>
    <name type="synonym">Armillaria bulbosa</name>
    <dbReference type="NCBI Taxonomy" id="47427"/>
    <lineage>
        <taxon>Eukaryota</taxon>
        <taxon>Fungi</taxon>
        <taxon>Dikarya</taxon>
        <taxon>Basidiomycota</taxon>
        <taxon>Agaricomycotina</taxon>
        <taxon>Agaricomycetes</taxon>
        <taxon>Agaricomycetidae</taxon>
        <taxon>Agaricales</taxon>
        <taxon>Marasmiineae</taxon>
        <taxon>Physalacriaceae</taxon>
        <taxon>Armillaria</taxon>
    </lineage>
</organism>
<feature type="transmembrane region" description="Helical" evidence="1">
    <location>
        <begin position="38"/>
        <end position="58"/>
    </location>
</feature>
<dbReference type="EMBL" id="KZ293665">
    <property type="protein sequence ID" value="PBK90572.1"/>
    <property type="molecule type" value="Genomic_DNA"/>
</dbReference>
<dbReference type="InParanoid" id="A0A2H3DGI0"/>
<reference evidence="3" key="1">
    <citation type="journal article" date="2017" name="Nat. Ecol. Evol.">
        <title>Genome expansion and lineage-specific genetic innovations in the forest pathogenic fungi Armillaria.</title>
        <authorList>
            <person name="Sipos G."/>
            <person name="Prasanna A.N."/>
            <person name="Walter M.C."/>
            <person name="O'Connor E."/>
            <person name="Balint B."/>
            <person name="Krizsan K."/>
            <person name="Kiss B."/>
            <person name="Hess J."/>
            <person name="Varga T."/>
            <person name="Slot J."/>
            <person name="Riley R."/>
            <person name="Boka B."/>
            <person name="Rigling D."/>
            <person name="Barry K."/>
            <person name="Lee J."/>
            <person name="Mihaltcheva S."/>
            <person name="LaButti K."/>
            <person name="Lipzen A."/>
            <person name="Waldron R."/>
            <person name="Moloney N.M."/>
            <person name="Sperisen C."/>
            <person name="Kredics L."/>
            <person name="Vagvoelgyi C."/>
            <person name="Patrignani A."/>
            <person name="Fitzpatrick D."/>
            <person name="Nagy I."/>
            <person name="Doyle S."/>
            <person name="Anderson J.B."/>
            <person name="Grigoriev I.V."/>
            <person name="Gueldener U."/>
            <person name="Muensterkoetter M."/>
            <person name="Nagy L.G."/>
        </authorList>
    </citation>
    <scope>NUCLEOTIDE SEQUENCE [LARGE SCALE GENOMIC DNA]</scope>
    <source>
        <strain evidence="3">Ar21-2</strain>
    </source>
</reference>
<evidence type="ECO:0000256" key="1">
    <source>
        <dbReference type="SAM" id="Phobius"/>
    </source>
</evidence>
<evidence type="ECO:0000313" key="3">
    <source>
        <dbReference type="Proteomes" id="UP000217790"/>
    </source>
</evidence>
<dbReference type="Proteomes" id="UP000217790">
    <property type="component" value="Unassembled WGS sequence"/>
</dbReference>
<feature type="transmembrane region" description="Helical" evidence="1">
    <location>
        <begin position="70"/>
        <end position="94"/>
    </location>
</feature>